<dbReference type="Pfam" id="PF00849">
    <property type="entry name" value="PseudoU_synth_2"/>
    <property type="match status" value="1"/>
</dbReference>
<dbReference type="PROSITE" id="PS50889">
    <property type="entry name" value="S4"/>
    <property type="match status" value="1"/>
</dbReference>
<proteinExistence type="inferred from homology"/>
<dbReference type="STRING" id="1318466.BN85410160"/>
<dbReference type="PANTHER" id="PTHR47683:SF2">
    <property type="entry name" value="RNA-BINDING S4 DOMAIN-CONTAINING PROTEIN"/>
    <property type="match status" value="1"/>
</dbReference>
<dbReference type="InterPro" id="IPR006145">
    <property type="entry name" value="PsdUridine_synth_RsuA/RluA"/>
</dbReference>
<dbReference type="InterPro" id="IPR036986">
    <property type="entry name" value="S4_RNA-bd_sf"/>
</dbReference>
<dbReference type="Gene3D" id="3.10.290.10">
    <property type="entry name" value="RNA-binding S4 domain"/>
    <property type="match status" value="1"/>
</dbReference>
<dbReference type="Pfam" id="PF01479">
    <property type="entry name" value="S4"/>
    <property type="match status" value="1"/>
</dbReference>
<sequence length="262" mass="30199">MLKAIFDNSISVKNQNLIEHDKKESVRLNKYISDSGIVSRREADRLIIQKKVKINGKIAETGMQVLPSDIVTLDNKVISVKNKKVYLALNKPEGIVCITDTTIKNNIITFMDYKETIFPIGRLDKDSCGLILLTNDGDIVNKILRSENNHDKEYYVEVDRAFDDDFVLKMESGVTIYNPVTHKNQKTLPSKVKRVSHKAFHLTINQGLNLQIRRMCKALGYHVNFLERIRIMNIHLKDLKKGHYRLLTEDELKDLNSSINYK</sequence>
<dbReference type="GO" id="GO:0120159">
    <property type="term" value="F:rRNA pseudouridine synthase activity"/>
    <property type="evidence" value="ECO:0007669"/>
    <property type="project" value="UniProtKB-ARBA"/>
</dbReference>
<organism evidence="6 7">
    <name type="scientific">Alteracholeplasma palmae (strain ATCC 49389 / J233)</name>
    <name type="common">Acholeplasma palmae</name>
    <dbReference type="NCBI Taxonomy" id="1318466"/>
    <lineage>
        <taxon>Bacteria</taxon>
        <taxon>Bacillati</taxon>
        <taxon>Mycoplasmatota</taxon>
        <taxon>Mollicutes</taxon>
        <taxon>Acholeplasmatales</taxon>
        <taxon>Acholeplasmataceae</taxon>
        <taxon>Acholeplasma</taxon>
    </lineage>
</organism>
<dbReference type="InterPro" id="IPR020103">
    <property type="entry name" value="PsdUridine_synth_cat_dom_sf"/>
</dbReference>
<dbReference type="FunFam" id="3.10.290.10:FF:000003">
    <property type="entry name" value="Pseudouridine synthase"/>
    <property type="match status" value="1"/>
</dbReference>
<keyword evidence="3" id="KW-0694">RNA-binding</keyword>
<dbReference type="OrthoDB" id="9807213at2"/>
<dbReference type="RefSeq" id="WP_026660811.1">
    <property type="nucleotide sequence ID" value="NC_022538.1"/>
</dbReference>
<dbReference type="PROSITE" id="PS01149">
    <property type="entry name" value="PSI_RSU"/>
    <property type="match status" value="1"/>
</dbReference>
<dbReference type="NCBIfam" id="TIGR00093">
    <property type="entry name" value="pseudouridine synthase"/>
    <property type="match status" value="1"/>
</dbReference>
<gene>
    <name evidence="6" type="primary">rluB</name>
    <name evidence="6" type="ORF">BN85410160</name>
</gene>
<dbReference type="SUPFAM" id="SSF55174">
    <property type="entry name" value="Alpha-L RNA-binding motif"/>
    <property type="match status" value="1"/>
</dbReference>
<dbReference type="InterPro" id="IPR018496">
    <property type="entry name" value="PsdUridine_synth_RsuA/RluB_CS"/>
</dbReference>
<keyword evidence="7" id="KW-1185">Reference proteome</keyword>
<evidence type="ECO:0000256" key="2">
    <source>
        <dbReference type="ARBA" id="ARBA00023235"/>
    </source>
</evidence>
<dbReference type="PANTHER" id="PTHR47683">
    <property type="entry name" value="PSEUDOURIDINE SYNTHASE FAMILY PROTEIN-RELATED"/>
    <property type="match status" value="1"/>
</dbReference>
<dbReference type="InterPro" id="IPR042092">
    <property type="entry name" value="PsdUridine_s_RsuA/RluB/E/F_cat"/>
</dbReference>
<dbReference type="Gene3D" id="3.30.70.1560">
    <property type="entry name" value="Alpha-L RNA-binding motif"/>
    <property type="match status" value="1"/>
</dbReference>
<dbReference type="SUPFAM" id="SSF55120">
    <property type="entry name" value="Pseudouridine synthase"/>
    <property type="match status" value="1"/>
</dbReference>
<dbReference type="AlphaFoldDB" id="U4KLC3"/>
<evidence type="ECO:0000313" key="6">
    <source>
        <dbReference type="EMBL" id="CCV64593.1"/>
    </source>
</evidence>
<evidence type="ECO:0000259" key="5">
    <source>
        <dbReference type="SMART" id="SM00363"/>
    </source>
</evidence>
<name>U4KLC3_ALTPJ</name>
<dbReference type="InterPro" id="IPR050343">
    <property type="entry name" value="RsuA_PseudoU_synthase"/>
</dbReference>
<dbReference type="Gene3D" id="3.30.70.580">
    <property type="entry name" value="Pseudouridine synthase I, catalytic domain, N-terminal subdomain"/>
    <property type="match status" value="1"/>
</dbReference>
<dbReference type="CDD" id="cd00165">
    <property type="entry name" value="S4"/>
    <property type="match status" value="1"/>
</dbReference>
<dbReference type="InterPro" id="IPR002942">
    <property type="entry name" value="S4_RNA-bd"/>
</dbReference>
<dbReference type="KEGG" id="apal:BN85410160"/>
<reference evidence="6 7" key="1">
    <citation type="journal article" date="2013" name="J. Mol. Microbiol. Biotechnol.">
        <title>Analysis of the Complete Genomes of Acholeplasma brassicae , A. palmae and A. laidlawii and Their Comparison to the Obligate Parasites from ' Candidatus Phytoplasma'.</title>
        <authorList>
            <person name="Kube M."/>
            <person name="Siewert C."/>
            <person name="Migdoll A.M."/>
            <person name="Duduk B."/>
            <person name="Holz S."/>
            <person name="Rabus R."/>
            <person name="Seemuller E."/>
            <person name="Mitrovic J."/>
            <person name="Muller I."/>
            <person name="Buttner C."/>
            <person name="Reinhardt R."/>
        </authorList>
    </citation>
    <scope>NUCLEOTIDE SEQUENCE [LARGE SCALE GENOMIC DNA]</scope>
    <source>
        <strain evidence="6 7">J233</strain>
    </source>
</reference>
<dbReference type="InterPro" id="IPR000748">
    <property type="entry name" value="PsdUridine_synth_RsuA/RluB/E/F"/>
</dbReference>
<dbReference type="GO" id="GO:0003723">
    <property type="term" value="F:RNA binding"/>
    <property type="evidence" value="ECO:0007669"/>
    <property type="project" value="UniProtKB-KW"/>
</dbReference>
<dbReference type="InterPro" id="IPR020094">
    <property type="entry name" value="TruA/RsuA/RluB/E/F_N"/>
</dbReference>
<feature type="domain" description="RNA-binding S4" evidence="5">
    <location>
        <begin position="26"/>
        <end position="83"/>
    </location>
</feature>
<evidence type="ECO:0000313" key="7">
    <source>
        <dbReference type="Proteomes" id="UP000032740"/>
    </source>
</evidence>
<accession>U4KLC3</accession>
<protein>
    <recommendedName>
        <fullName evidence="4">Pseudouridine synthase</fullName>
        <ecNumber evidence="4">5.4.99.-</ecNumber>
    </recommendedName>
</protein>
<dbReference type="Proteomes" id="UP000032740">
    <property type="component" value="Chromosome"/>
</dbReference>
<dbReference type="HOGENOM" id="CLU_024979_1_2_14"/>
<evidence type="ECO:0000256" key="4">
    <source>
        <dbReference type="RuleBase" id="RU003887"/>
    </source>
</evidence>
<comment type="similarity">
    <text evidence="1 4">Belongs to the pseudouridine synthase RsuA family.</text>
</comment>
<keyword evidence="2 4" id="KW-0413">Isomerase</keyword>
<dbReference type="SMART" id="SM00363">
    <property type="entry name" value="S4"/>
    <property type="match status" value="1"/>
</dbReference>
<dbReference type="EC" id="5.4.99.-" evidence="4"/>
<evidence type="ECO:0000256" key="3">
    <source>
        <dbReference type="PROSITE-ProRule" id="PRU00182"/>
    </source>
</evidence>
<evidence type="ECO:0000256" key="1">
    <source>
        <dbReference type="ARBA" id="ARBA00008348"/>
    </source>
</evidence>
<dbReference type="EMBL" id="FO681347">
    <property type="protein sequence ID" value="CCV64593.1"/>
    <property type="molecule type" value="Genomic_DNA"/>
</dbReference>
<dbReference type="GO" id="GO:0000455">
    <property type="term" value="P:enzyme-directed rRNA pseudouridine synthesis"/>
    <property type="evidence" value="ECO:0007669"/>
    <property type="project" value="UniProtKB-ARBA"/>
</dbReference>